<evidence type="ECO:0000256" key="1">
    <source>
        <dbReference type="SAM" id="Coils"/>
    </source>
</evidence>
<sequence length="355" mass="41248">MSKDLHQPQQSEEVDLGQLFKLIGSTFDKFFNFIGGIFKKIFLSFVWLLFFVKKHIIKFVIAGGIGLVLGIVLEKTSDPVYKSYITVKQNYNTGENLYNTIGYYNDLISQDITTLESVLGIDENQAASILKFDMESAISENQKLENFHLYIKELDTSLASKIDYKTFVKNSKDYSHQLQQITIKSKVRNNFKEVFEKLINNINSNPYFKREQEKDLKELKNEELALKEALIKSDSLQKTYKRVLERSVNKSGSEIGITIEGKSDKNITREYDLYLNDLDLRKRLVENERKQEDKKYILEMISSKQDSGTIDTNKEFLGLSLSPKLYYIFIMLGLTFILLLGIQFMKFLERINNID</sequence>
<protein>
    <submittedName>
        <fullName evidence="3">Uncharacterized protein</fullName>
    </submittedName>
</protein>
<keyword evidence="2" id="KW-0472">Membrane</keyword>
<dbReference type="Proteomes" id="UP000095713">
    <property type="component" value="Unassembled WGS sequence"/>
</dbReference>
<dbReference type="RefSeq" id="WP_069830972.1">
    <property type="nucleotide sequence ID" value="NZ_MDJD01000049.1"/>
</dbReference>
<dbReference type="OrthoDB" id="1452530at2"/>
<feature type="transmembrane region" description="Helical" evidence="2">
    <location>
        <begin position="30"/>
        <end position="50"/>
    </location>
</feature>
<organism evidence="3 4">
    <name type="scientific">Flavivirga aquatica</name>
    <dbReference type="NCBI Taxonomy" id="1849968"/>
    <lineage>
        <taxon>Bacteria</taxon>
        <taxon>Pseudomonadati</taxon>
        <taxon>Bacteroidota</taxon>
        <taxon>Flavobacteriia</taxon>
        <taxon>Flavobacteriales</taxon>
        <taxon>Flavobacteriaceae</taxon>
        <taxon>Flavivirga</taxon>
    </lineage>
</organism>
<dbReference type="EMBL" id="MDJD01000049">
    <property type="protein sequence ID" value="OEK06082.1"/>
    <property type="molecule type" value="Genomic_DNA"/>
</dbReference>
<keyword evidence="1" id="KW-0175">Coiled coil</keyword>
<dbReference type="AlphaFoldDB" id="A0A1E5T3X7"/>
<keyword evidence="2" id="KW-0812">Transmembrane</keyword>
<name>A0A1E5T3X7_9FLAO</name>
<feature type="transmembrane region" description="Helical" evidence="2">
    <location>
        <begin position="325"/>
        <end position="345"/>
    </location>
</feature>
<evidence type="ECO:0000256" key="2">
    <source>
        <dbReference type="SAM" id="Phobius"/>
    </source>
</evidence>
<evidence type="ECO:0000313" key="3">
    <source>
        <dbReference type="EMBL" id="OEK06082.1"/>
    </source>
</evidence>
<feature type="transmembrane region" description="Helical" evidence="2">
    <location>
        <begin position="56"/>
        <end position="73"/>
    </location>
</feature>
<evidence type="ECO:0000313" key="4">
    <source>
        <dbReference type="Proteomes" id="UP000095713"/>
    </source>
</evidence>
<keyword evidence="4" id="KW-1185">Reference proteome</keyword>
<reference evidence="3 4" key="1">
    <citation type="submission" date="2016-05" db="EMBL/GenBank/DDBJ databases">
        <title>Draft Genome Sequence of Algibacter sp. Strain SK-16 Isolated from the Surface Water of Aburatsubo Inlet.</title>
        <authorList>
            <person name="Wong S.-K."/>
            <person name="Yoshizawa S."/>
            <person name="Nakajima Y."/>
            <person name="Ogura Y."/>
            <person name="Tetsuya H."/>
            <person name="Hamasaki K."/>
        </authorList>
    </citation>
    <scope>NUCLEOTIDE SEQUENCE [LARGE SCALE GENOMIC DNA]</scope>
    <source>
        <strain evidence="3 4">SK-16</strain>
    </source>
</reference>
<accession>A0A1E5T3X7</accession>
<feature type="coiled-coil region" evidence="1">
    <location>
        <begin position="209"/>
        <end position="239"/>
    </location>
</feature>
<comment type="caution">
    <text evidence="3">The sequence shown here is derived from an EMBL/GenBank/DDBJ whole genome shotgun (WGS) entry which is preliminary data.</text>
</comment>
<gene>
    <name evidence="3" type="ORF">A8C32_18805</name>
</gene>
<keyword evidence="2" id="KW-1133">Transmembrane helix</keyword>
<dbReference type="STRING" id="1849968.A8C32_18805"/>
<proteinExistence type="predicted"/>